<dbReference type="GO" id="GO:0005509">
    <property type="term" value="F:calcium ion binding"/>
    <property type="evidence" value="ECO:0007669"/>
    <property type="project" value="TreeGrafter"/>
</dbReference>
<feature type="binding site" evidence="3">
    <location>
        <position position="151"/>
    </location>
    <ligand>
        <name>a divalent metal cation</name>
        <dbReference type="ChEBI" id="CHEBI:60240"/>
    </ligand>
</feature>
<dbReference type="SUPFAM" id="SSF63829">
    <property type="entry name" value="Calcium-dependent phosphotriesterase"/>
    <property type="match status" value="1"/>
</dbReference>
<dbReference type="PANTHER" id="PTHR10907">
    <property type="entry name" value="REGUCALCIN"/>
    <property type="match status" value="1"/>
</dbReference>
<feature type="binding site" evidence="3">
    <location>
        <position position="17"/>
    </location>
    <ligand>
        <name>a divalent metal cation</name>
        <dbReference type="ChEBI" id="CHEBI:60240"/>
    </ligand>
</feature>
<dbReference type="AlphaFoldDB" id="A0A7M4DHK3"/>
<comment type="caution">
    <text evidence="6">The sequence shown here is derived from an EMBL/GenBank/DDBJ whole genome shotgun (WGS) entry which is preliminary data.</text>
</comment>
<evidence type="ECO:0000256" key="4">
    <source>
        <dbReference type="SAM" id="MobiDB-lite"/>
    </source>
</evidence>
<keyword evidence="6" id="KW-0378">Hydrolase</keyword>
<comment type="cofactor">
    <cofactor evidence="3">
        <name>Zn(2+)</name>
        <dbReference type="ChEBI" id="CHEBI:29105"/>
    </cofactor>
    <text evidence="3">Binds 1 divalent metal cation per subunit.</text>
</comment>
<dbReference type="PANTHER" id="PTHR10907:SF47">
    <property type="entry name" value="REGUCALCIN"/>
    <property type="match status" value="1"/>
</dbReference>
<evidence type="ECO:0000313" key="6">
    <source>
        <dbReference type="EMBL" id="VZO36396.1"/>
    </source>
</evidence>
<proteinExistence type="inferred from homology"/>
<dbReference type="Gene3D" id="2.120.10.30">
    <property type="entry name" value="TolB, C-terminal domain"/>
    <property type="match status" value="1"/>
</dbReference>
<reference evidence="6 7" key="1">
    <citation type="submission" date="2019-11" db="EMBL/GenBank/DDBJ databases">
        <authorList>
            <person name="Criscuolo A."/>
        </authorList>
    </citation>
    <scope>NUCLEOTIDE SEQUENCE [LARGE SCALE GENOMIC DNA]</scope>
    <source>
        <strain evidence="6">CIP111667</strain>
    </source>
</reference>
<dbReference type="Pfam" id="PF08450">
    <property type="entry name" value="SGL"/>
    <property type="match status" value="1"/>
</dbReference>
<dbReference type="GO" id="GO:0004341">
    <property type="term" value="F:gluconolactonase activity"/>
    <property type="evidence" value="ECO:0007669"/>
    <property type="project" value="TreeGrafter"/>
</dbReference>
<gene>
    <name evidence="6" type="primary">araB_3</name>
    <name evidence="6" type="ORF">HALOF300_01601</name>
</gene>
<evidence type="ECO:0000256" key="1">
    <source>
        <dbReference type="ARBA" id="ARBA00008853"/>
    </source>
</evidence>
<keyword evidence="3" id="KW-0862">Zinc</keyword>
<keyword evidence="7" id="KW-1185">Reference proteome</keyword>
<accession>A0A7M4DHK3</accession>
<dbReference type="InterPro" id="IPR005511">
    <property type="entry name" value="SMP-30"/>
</dbReference>
<protein>
    <submittedName>
        <fullName evidence="6">L-arabinolactonase</fullName>
        <ecNumber evidence="6">3.1.1.15</ecNumber>
    </submittedName>
</protein>
<comment type="similarity">
    <text evidence="1">Belongs to the SMP-30/CGR1 family.</text>
</comment>
<feature type="active site" description="Proton donor/acceptor" evidence="2">
    <location>
        <position position="198"/>
    </location>
</feature>
<feature type="region of interest" description="Disordered" evidence="4">
    <location>
        <begin position="277"/>
        <end position="296"/>
    </location>
</feature>
<dbReference type="InterPro" id="IPR013658">
    <property type="entry name" value="SGL"/>
</dbReference>
<dbReference type="InterPro" id="IPR011042">
    <property type="entry name" value="6-blade_b-propeller_TolB-like"/>
</dbReference>
<evidence type="ECO:0000256" key="3">
    <source>
        <dbReference type="PIRSR" id="PIRSR605511-2"/>
    </source>
</evidence>
<feature type="domain" description="SMP-30/Gluconolactonase/LRE-like region" evidence="5">
    <location>
        <begin position="16"/>
        <end position="254"/>
    </location>
</feature>
<feature type="binding site" evidence="3">
    <location>
        <position position="106"/>
    </location>
    <ligand>
        <name>substrate</name>
    </ligand>
</feature>
<feature type="binding site" evidence="3">
    <location>
        <position position="198"/>
    </location>
    <ligand>
        <name>a divalent metal cation</name>
        <dbReference type="ChEBI" id="CHEBI:60240"/>
    </ligand>
</feature>
<dbReference type="EMBL" id="CACRYJ010000022">
    <property type="protein sequence ID" value="VZO36396.1"/>
    <property type="molecule type" value="Genomic_DNA"/>
</dbReference>
<name>A0A7M4DHK3_9MICO</name>
<dbReference type="RefSeq" id="WP_156740426.1">
    <property type="nucleotide sequence ID" value="NZ_CACRYJ010000022.1"/>
</dbReference>
<dbReference type="Proteomes" id="UP000419743">
    <property type="component" value="Unassembled WGS sequence"/>
</dbReference>
<evidence type="ECO:0000256" key="2">
    <source>
        <dbReference type="PIRSR" id="PIRSR605511-1"/>
    </source>
</evidence>
<dbReference type="EC" id="3.1.1.15" evidence="6"/>
<evidence type="ECO:0000313" key="7">
    <source>
        <dbReference type="Proteomes" id="UP000419743"/>
    </source>
</evidence>
<sequence>MRSRAEPVSTGTYLQGESIRVDARTGDLLWVDMRLGTFHAGTFDGTVLTETFTADLGPRIGVGAPMVDDGAGWAVAGGQSLWHVTPDGVRSEWVRGLGDGEGRFLNDGVCAPDGAFWVGTQSVPREPTSALYRIGPDLAVTTVLTDVTVSNGIGFSPDASTLYYIDTLPHRRLEAFDVDGDRLSGRRTVATLTGGNPDGLVVDDEGCVWVAMWDAAEVRRISPDGEVIAVVETGVPRPSAVTIADGVLFITTAQVGLDPVPPDSGRILAAEVGVSAPPAAPFRAQPPRSVDDHTER</sequence>
<dbReference type="GO" id="GO:0019853">
    <property type="term" value="P:L-ascorbic acid biosynthetic process"/>
    <property type="evidence" value="ECO:0007669"/>
    <property type="project" value="TreeGrafter"/>
</dbReference>
<dbReference type="PRINTS" id="PR01790">
    <property type="entry name" value="SMP30FAMILY"/>
</dbReference>
<keyword evidence="3" id="KW-0479">Metal-binding</keyword>
<evidence type="ECO:0000259" key="5">
    <source>
        <dbReference type="Pfam" id="PF08450"/>
    </source>
</evidence>
<organism evidence="6 7">
    <name type="scientific">Occultella aeris</name>
    <dbReference type="NCBI Taxonomy" id="2761496"/>
    <lineage>
        <taxon>Bacteria</taxon>
        <taxon>Bacillati</taxon>
        <taxon>Actinomycetota</taxon>
        <taxon>Actinomycetes</taxon>
        <taxon>Micrococcales</taxon>
        <taxon>Ruaniaceae</taxon>
        <taxon>Occultella</taxon>
    </lineage>
</organism>
<dbReference type="GO" id="GO:0050021">
    <property type="term" value="F:L-arabinonolactonase activity"/>
    <property type="evidence" value="ECO:0007669"/>
    <property type="project" value="UniProtKB-EC"/>
</dbReference>